<dbReference type="PANTHER" id="PTHR36730:SF1">
    <property type="entry name" value="CATHEPSIN PROPEPTIDE INHIBITOR DOMAIN-CONTAINING PROTEIN"/>
    <property type="match status" value="1"/>
</dbReference>
<gene>
    <name evidence="2" type="ORF">Syun_021225</name>
</gene>
<feature type="region of interest" description="Disordered" evidence="1">
    <location>
        <begin position="333"/>
        <end position="396"/>
    </location>
</feature>
<sequence length="406" mass="44986">MAPIEGRFGLVEAVELQYRTRSSLAKFSLPGLTFDYLNFLLDNPFTSVLLAWMSLVFMEIGIDVAIDVFGGSDEFMSNIEQTYLNEVESGLAYKRCEWLLHHWMHEAMVKYKRIGGIVEILQSDRDCWMGFNEFRPPYLLSPSSSPNRALLRNSVPLAASLALILWSSPVCAGVFSGFPGIESIPGPQLPQIDFLNKFNEENQKKYADLDERFKQSPLLKELLEKSKINKERNKREIQDKYCLRGAEWGVGVCSTDGMSEAEKEKFISMLKQKAGTDIPFSIPCDFSLNDVLSTTSGSINQGAGVGVGGGVGHGFTCGEWGGFGYLRRGGGSGRIDEEGETGGSVCARETEEERRSADDANLERAGEMTARAGRKEQGAAEEEEGQQSNGGGGRRRRRYVYMVKLV</sequence>
<comment type="caution">
    <text evidence="2">The sequence shown here is derived from an EMBL/GenBank/DDBJ whole genome shotgun (WGS) entry which is preliminary data.</text>
</comment>
<evidence type="ECO:0000256" key="1">
    <source>
        <dbReference type="SAM" id="MobiDB-lite"/>
    </source>
</evidence>
<dbReference type="PANTHER" id="PTHR36730">
    <property type="entry name" value="OS03G0210700 PROTEIN"/>
    <property type="match status" value="1"/>
</dbReference>
<protein>
    <submittedName>
        <fullName evidence="2">Uncharacterized protein</fullName>
    </submittedName>
</protein>
<dbReference type="AlphaFoldDB" id="A0AAP0NPK8"/>
<dbReference type="EMBL" id="JBBNAF010000009">
    <property type="protein sequence ID" value="KAK9114428.1"/>
    <property type="molecule type" value="Genomic_DNA"/>
</dbReference>
<feature type="compositionally biased region" description="Basic and acidic residues" evidence="1">
    <location>
        <begin position="348"/>
        <end position="366"/>
    </location>
</feature>
<accession>A0AAP0NPK8</accession>
<evidence type="ECO:0000313" key="3">
    <source>
        <dbReference type="Proteomes" id="UP001420932"/>
    </source>
</evidence>
<name>A0AAP0NPK8_9MAGN</name>
<organism evidence="2 3">
    <name type="scientific">Stephania yunnanensis</name>
    <dbReference type="NCBI Taxonomy" id="152371"/>
    <lineage>
        <taxon>Eukaryota</taxon>
        <taxon>Viridiplantae</taxon>
        <taxon>Streptophyta</taxon>
        <taxon>Embryophyta</taxon>
        <taxon>Tracheophyta</taxon>
        <taxon>Spermatophyta</taxon>
        <taxon>Magnoliopsida</taxon>
        <taxon>Ranunculales</taxon>
        <taxon>Menispermaceae</taxon>
        <taxon>Menispermoideae</taxon>
        <taxon>Cissampelideae</taxon>
        <taxon>Stephania</taxon>
    </lineage>
</organism>
<keyword evidence="3" id="KW-1185">Reference proteome</keyword>
<proteinExistence type="predicted"/>
<evidence type="ECO:0000313" key="2">
    <source>
        <dbReference type="EMBL" id="KAK9114428.1"/>
    </source>
</evidence>
<reference evidence="2 3" key="1">
    <citation type="submission" date="2024-01" db="EMBL/GenBank/DDBJ databases">
        <title>Genome assemblies of Stephania.</title>
        <authorList>
            <person name="Yang L."/>
        </authorList>
    </citation>
    <scope>NUCLEOTIDE SEQUENCE [LARGE SCALE GENOMIC DNA]</scope>
    <source>
        <strain evidence="2">YNDBR</strain>
        <tissue evidence="2">Leaf</tissue>
    </source>
</reference>
<dbReference type="Proteomes" id="UP001420932">
    <property type="component" value="Unassembled WGS sequence"/>
</dbReference>